<feature type="compositionally biased region" description="Low complexity" evidence="1">
    <location>
        <begin position="236"/>
        <end position="261"/>
    </location>
</feature>
<feature type="region of interest" description="Disordered" evidence="1">
    <location>
        <begin position="949"/>
        <end position="970"/>
    </location>
</feature>
<feature type="region of interest" description="Disordered" evidence="1">
    <location>
        <begin position="498"/>
        <end position="541"/>
    </location>
</feature>
<dbReference type="EMBL" id="JAPDMQ010000327">
    <property type="protein sequence ID" value="KAK0527049.1"/>
    <property type="molecule type" value="Genomic_DNA"/>
</dbReference>
<feature type="region of interest" description="Disordered" evidence="1">
    <location>
        <begin position="983"/>
        <end position="1081"/>
    </location>
</feature>
<reference evidence="2" key="1">
    <citation type="journal article" date="2023" name="PhytoFront">
        <title>Draft Genome Resources of Seven Strains of Tilletia horrida, Causal Agent of Kernel Smut of Rice.</title>
        <authorList>
            <person name="Khanal S."/>
            <person name="Antony Babu S."/>
            <person name="Zhou X.G."/>
        </authorList>
    </citation>
    <scope>NUCLEOTIDE SEQUENCE</scope>
    <source>
        <strain evidence="2">TX3</strain>
    </source>
</reference>
<feature type="compositionally biased region" description="Low complexity" evidence="1">
    <location>
        <begin position="18"/>
        <end position="33"/>
    </location>
</feature>
<feature type="compositionally biased region" description="Polar residues" evidence="1">
    <location>
        <begin position="196"/>
        <end position="209"/>
    </location>
</feature>
<feature type="region of interest" description="Disordered" evidence="1">
    <location>
        <begin position="445"/>
        <end position="476"/>
    </location>
</feature>
<feature type="compositionally biased region" description="Polar residues" evidence="1">
    <location>
        <begin position="93"/>
        <end position="108"/>
    </location>
</feature>
<feature type="region of interest" description="Disordered" evidence="1">
    <location>
        <begin position="850"/>
        <end position="875"/>
    </location>
</feature>
<proteinExistence type="predicted"/>
<feature type="compositionally biased region" description="Gly residues" evidence="1">
    <location>
        <begin position="1035"/>
        <end position="1047"/>
    </location>
</feature>
<keyword evidence="3" id="KW-1185">Reference proteome</keyword>
<accession>A0AAN6JJD3</accession>
<evidence type="ECO:0000256" key="1">
    <source>
        <dbReference type="SAM" id="MobiDB-lite"/>
    </source>
</evidence>
<dbReference type="Proteomes" id="UP001176521">
    <property type="component" value="Unassembled WGS sequence"/>
</dbReference>
<feature type="region of interest" description="Disordered" evidence="1">
    <location>
        <begin position="400"/>
        <end position="433"/>
    </location>
</feature>
<dbReference type="AlphaFoldDB" id="A0AAN6JJD3"/>
<organism evidence="2 3">
    <name type="scientific">Tilletia horrida</name>
    <dbReference type="NCBI Taxonomy" id="155126"/>
    <lineage>
        <taxon>Eukaryota</taxon>
        <taxon>Fungi</taxon>
        <taxon>Dikarya</taxon>
        <taxon>Basidiomycota</taxon>
        <taxon>Ustilaginomycotina</taxon>
        <taxon>Exobasidiomycetes</taxon>
        <taxon>Tilletiales</taxon>
        <taxon>Tilletiaceae</taxon>
        <taxon>Tilletia</taxon>
    </lineage>
</organism>
<feature type="compositionally biased region" description="Polar residues" evidence="1">
    <location>
        <begin position="509"/>
        <end position="520"/>
    </location>
</feature>
<feature type="compositionally biased region" description="Polar residues" evidence="1">
    <location>
        <begin position="137"/>
        <end position="147"/>
    </location>
</feature>
<feature type="compositionally biased region" description="Gly residues" evidence="1">
    <location>
        <begin position="640"/>
        <end position="649"/>
    </location>
</feature>
<feature type="region of interest" description="Disordered" evidence="1">
    <location>
        <begin position="696"/>
        <end position="716"/>
    </location>
</feature>
<feature type="region of interest" description="Disordered" evidence="1">
    <location>
        <begin position="577"/>
        <end position="684"/>
    </location>
</feature>
<protein>
    <submittedName>
        <fullName evidence="2">Uncharacterized protein</fullName>
    </submittedName>
</protein>
<feature type="compositionally biased region" description="Low complexity" evidence="1">
    <location>
        <begin position="171"/>
        <end position="188"/>
    </location>
</feature>
<sequence>MRAFLRRSQPHSPGGGASSSSSSTNHSSAHHPPAGGGGHSPGAGSVADSHSSASTATYTVGGGGGGGGASSTVNGMGSSSGFLAPPFAVTPRGRNSNPNDRPHSSASISRGPADIGYGPSRSPSPSLLDYAPDRQYANHQQQSLSASTDDDRRHRRRRSIGLLHNVINGNGLSIPSSSSSHPAGSPSGRNSVLRRPSSQRSDMNDSSYDTDVDAAPSYYNQALKRGLLSPQPPPSSSAQPPQSPLRSSPSHPPSAASALASRELRKQRSSSPTRRIPSSPPAHSVNFGMPLGRVRSQVEEWEASSRYGSEVGHGSTSSHQAPLPPASRAGHYPPQPPPPVPAPSQPQNSIGGRFKRSSSFSTQSLAAQLNELAVAFADGLLDPDEYRILRQGIFDRMSAQDEIGEPEAPAIKGMPGSRISIDAGAPPSLLARDTGEAGHLVDDSASSVYESAHSHRSGGPGGGNFQDGSGAASQMSGAAGGSLFSQVVAAASLFRRAGNSSNRDMRGASISSSTGLHQGTQDGGFVAPYDSHPSRPESSASVFGGGGLHLNGAGGSALLSQTSDMSAAGMIQQYRARSGSNAGSVRGGRTSAASTHSRPSVLGGSMFTPPPQSFAGGGGSEAHSMLGGAGSSQRSALAGPGVGGGGGAGARDLRGGSFGTGSLSGSLTGERKKQRKGSAASSNELEHRFRAARAAAAGVSLPAPERSPSMQSRQGSVRGFGGALGGSGASVISGGTFSGLPGLDAAGIGRAGGGADAASVTSGNLFSESRSMISRVSTAASATASGLYGADYAQKAPAEIQAEMKVVEEEGDRMLDNFVALEQAIWAKTAVSPELLARIRDARRYRAAMAQGGKDGSGAGSGNKASNTATLRRSASLNSSDGWINTIRAAARDRRRSVTDTSGSIFSAFSFGRSKKDKEKDKAAAAAAGGQSLSTATSATSLAHAYAGEEGNDTQDTVMPSDAHSTIRGPSAAAAAAAAAASGLGPGGAYGSRRSRTGSLSGRSGYPPPSASALQARGLARPPPSAYRLSMSTGPEGGGGGGGGGSGRSYSRAGLPNGFSRSDMGHAGEDAGGMGAGGYSSDAELEESIANHGYGHGHASHPSGGSSRLNPLQSLLGAQAVEELELDPVTASEAASLVAELDDVDARKATVLKRYHERKAYLHSQLQSAKIRERLMAR</sequence>
<feature type="compositionally biased region" description="Gly residues" evidence="1">
    <location>
        <begin position="60"/>
        <end position="69"/>
    </location>
</feature>
<evidence type="ECO:0000313" key="2">
    <source>
        <dbReference type="EMBL" id="KAK0527049.1"/>
    </source>
</evidence>
<name>A0AAN6JJD3_9BASI</name>
<evidence type="ECO:0000313" key="3">
    <source>
        <dbReference type="Proteomes" id="UP001176521"/>
    </source>
</evidence>
<comment type="caution">
    <text evidence="2">The sequence shown here is derived from an EMBL/GenBank/DDBJ whole genome shotgun (WGS) entry which is preliminary data.</text>
</comment>
<feature type="region of interest" description="Disordered" evidence="1">
    <location>
        <begin position="1"/>
        <end position="357"/>
    </location>
</feature>
<feature type="compositionally biased region" description="Pro residues" evidence="1">
    <location>
        <begin position="333"/>
        <end position="344"/>
    </location>
</feature>
<gene>
    <name evidence="2" type="ORF">OC842_004996</name>
</gene>